<feature type="coiled-coil region" evidence="1">
    <location>
        <begin position="215"/>
        <end position="242"/>
    </location>
</feature>
<dbReference type="AlphaFoldDB" id="A0A839H9F7"/>
<dbReference type="GO" id="GO:0016301">
    <property type="term" value="F:kinase activity"/>
    <property type="evidence" value="ECO:0007669"/>
    <property type="project" value="UniProtKB-KW"/>
</dbReference>
<dbReference type="RefSeq" id="WP_182602722.1">
    <property type="nucleotide sequence ID" value="NZ_JACIVD010000062.1"/>
</dbReference>
<evidence type="ECO:0000256" key="1">
    <source>
        <dbReference type="SAM" id="Coils"/>
    </source>
</evidence>
<protein>
    <submittedName>
        <fullName evidence="3">CotH kinase family protein</fullName>
    </submittedName>
</protein>
<dbReference type="EMBL" id="JACIVD010000062">
    <property type="protein sequence ID" value="MBB1123568.1"/>
    <property type="molecule type" value="Genomic_DNA"/>
</dbReference>
<organism evidence="3 4">
    <name type="scientific">Limosilactobacillus albertensis</name>
    <dbReference type="NCBI Taxonomy" id="2759752"/>
    <lineage>
        <taxon>Bacteria</taxon>
        <taxon>Bacillati</taxon>
        <taxon>Bacillota</taxon>
        <taxon>Bacilli</taxon>
        <taxon>Lactobacillales</taxon>
        <taxon>Lactobacillaceae</taxon>
        <taxon>Limosilactobacillus</taxon>
    </lineage>
</organism>
<keyword evidence="3" id="KW-0418">Kinase</keyword>
<keyword evidence="3" id="KW-0808">Transferase</keyword>
<feature type="compositionally biased region" description="Low complexity" evidence="2">
    <location>
        <begin position="176"/>
        <end position="192"/>
    </location>
</feature>
<feature type="region of interest" description="Disordered" evidence="2">
    <location>
        <begin position="171"/>
        <end position="197"/>
    </location>
</feature>
<gene>
    <name evidence="3" type="ORF">H5S41_06305</name>
</gene>
<comment type="caution">
    <text evidence="3">The sequence shown here is derived from an EMBL/GenBank/DDBJ whole genome shotgun (WGS) entry which is preliminary data.</text>
</comment>
<proteinExistence type="predicted"/>
<dbReference type="Pfam" id="PF08757">
    <property type="entry name" value="CotH"/>
    <property type="match status" value="1"/>
</dbReference>
<sequence length="1184" mass="132793">MRVTIDLMKKSTQIIDLSNVINPRVGDDDLLLPLHIGYGDNLFDMRGKDVEFLSNDPNKKNIYIAGTCNTNTPGDNLYMGDLTFRFPAGTFRADGTYDPDKTMFRIVDKETQKVISSVNVKITVMKNGIEFNFDPDKSSYDSRLETMLHDFHDKGQAMLDEIKDLNNQAKSNVSGDTATTANQAKQQADANAGDISDLKGEVTGARGRFTDMAGREDAQDAAINQKESIANANANYTALQQKNAQQDSMLAQKAGKYELEDKLAKMNLQPEMYADLEAVKAAYPNGATKLIATDDGYLALYRDGQWVKGPLFQAAGIEQSLIDGDNFISNGSFTTGKTDPAITMNNDTQLAVTDYLGHKWLQITGIGNSSMRGVQWIVEGSDKVTAIQNYPLQLSFDIQSSVAQTFNIDIHFIDNDNKDMNNSINIDQLTLNAWQLFNYQKTVDLNINALAGVAKVVIMIYSNNTGDLGTILLTGLMVNVKYNDNKLPGANLLPSKPLTVNNNSQITDTSYLGEVWHKLTTIIAGTGQGYQWVIDDADKVSLLLNYPLQLSFNLNSLTVNQLFNIDVHFYDKNGNDLGNSYTIDSIQANTGELIHYEKQVTFDFNHLQNATKISLMLYSTNAEDVGTVLLNNESALLKFKTNQLKGPSLLAGQPFVNNSDTVISTVKYLEQEWLQVTSTANTQFRGIQWAIDNKDKIFLAATYPIKFNFNIQSSVAQTLKLDVHFYDKNGNDLGNSISVDQIALNAWELLNYQKELMLDYDHIKDATKVVLMLYTSGTNDLGIVLINDYNAVLEYNTNKKSNSASSHDYKQLPEVYLNGSTSGMSGTNYVTMQFKFKDNGREVDGFASTKWQGDSSLAFDKKAYRIKTFEDQSLTKKMKFKPNPLWNPDNKYNLKAYYTDPLLCRDVVNANIGTDIWSTQKGMPDDLVETDDFGFIDGFPVKVFINNEFVGIYSFNTAKGDYGKHAKAVISGETYTAPTAFSALPDGGVKLDGSDFEMISPDEPTDEIKKATNDLITFVSTSSDDDFKAQLSQHIDLESLIDYFIFLNVIENGDAAGKNQTLITWDLKKWYYHPYDLDTTYGVDSNGKVSEPLTDLLGLNSHLFTRLNSLFADEIKARYKELRTWLTPVYVLKMYRDHINLIGESNYEDEFKLWNNPNHDKDTFNFLKAHIYKRFKLLDSLWLK</sequence>
<name>A0A839H9F7_9LACO</name>
<dbReference type="InterPro" id="IPR014867">
    <property type="entry name" value="Spore_coat_CotH_CotH2/3/7"/>
</dbReference>
<evidence type="ECO:0000256" key="2">
    <source>
        <dbReference type="SAM" id="MobiDB-lite"/>
    </source>
</evidence>
<accession>A0A839H9F7</accession>
<keyword evidence="1" id="KW-0175">Coiled coil</keyword>
<reference evidence="3 4" key="1">
    <citation type="submission" date="2020-07" db="EMBL/GenBank/DDBJ databases">
        <title>Description of Limosilactobacillus balticus sp. nov., Limosilactobacillus agrestis sp. nov., Limosilactobacillus albertensis sp. nov., Limosilactobacillus rudii sp. nov., Limosilactobacillus fastidiosus sp. nov., five novel Limosilactobacillus species isolated from the vertebrate gastrointestinal tract, and proposal of 6 subspecies of Limosilactobacillus reuteri adapted to the gastrointestinal tract of specific vertebrate hosts.</title>
        <authorList>
            <person name="Li F."/>
            <person name="Cheng C."/>
            <person name="Zheng J."/>
            <person name="Quevedo R.M."/>
            <person name="Li J."/>
            <person name="Roos S."/>
            <person name="Gaenzle M.G."/>
            <person name="Walter J."/>
        </authorList>
    </citation>
    <scope>NUCLEOTIDE SEQUENCE [LARGE SCALE GENOMIC DNA]</scope>
    <source>
        <strain evidence="3 4">Lr3000</strain>
    </source>
</reference>
<evidence type="ECO:0000313" key="3">
    <source>
        <dbReference type="EMBL" id="MBB1123568.1"/>
    </source>
</evidence>
<evidence type="ECO:0000313" key="4">
    <source>
        <dbReference type="Proteomes" id="UP000547628"/>
    </source>
</evidence>
<dbReference type="Proteomes" id="UP000547628">
    <property type="component" value="Unassembled WGS sequence"/>
</dbReference>